<dbReference type="RefSeq" id="WP_146259528.1">
    <property type="nucleotide sequence ID" value="NZ_QKZL01000064.1"/>
</dbReference>
<comment type="caution">
    <text evidence="2">The sequence shown here is derived from an EMBL/GenBank/DDBJ whole genome shotgun (WGS) entry which is preliminary data.</text>
</comment>
<dbReference type="EMBL" id="QKZL01000064">
    <property type="protein sequence ID" value="PZX09818.1"/>
    <property type="molecule type" value="Genomic_DNA"/>
</dbReference>
<dbReference type="Pfam" id="PF01610">
    <property type="entry name" value="DDE_Tnp_ISL3"/>
    <property type="match status" value="1"/>
</dbReference>
<organism evidence="2 3">
    <name type="scientific">Palleronia aestuarii</name>
    <dbReference type="NCBI Taxonomy" id="568105"/>
    <lineage>
        <taxon>Bacteria</taxon>
        <taxon>Pseudomonadati</taxon>
        <taxon>Pseudomonadota</taxon>
        <taxon>Alphaproteobacteria</taxon>
        <taxon>Rhodobacterales</taxon>
        <taxon>Roseobacteraceae</taxon>
        <taxon>Palleronia</taxon>
    </lineage>
</organism>
<accession>A0A2W7MPP3</accession>
<dbReference type="AlphaFoldDB" id="A0A2W7MPP3"/>
<evidence type="ECO:0000259" key="1">
    <source>
        <dbReference type="Pfam" id="PF01610"/>
    </source>
</evidence>
<dbReference type="PANTHER" id="PTHR33498">
    <property type="entry name" value="TRANSPOSASE FOR INSERTION SEQUENCE ELEMENT IS1557"/>
    <property type="match status" value="1"/>
</dbReference>
<evidence type="ECO:0000313" key="3">
    <source>
        <dbReference type="Proteomes" id="UP000248916"/>
    </source>
</evidence>
<evidence type="ECO:0000313" key="2">
    <source>
        <dbReference type="EMBL" id="PZX09818.1"/>
    </source>
</evidence>
<feature type="non-terminal residue" evidence="2">
    <location>
        <position position="1"/>
    </location>
</feature>
<proteinExistence type="predicted"/>
<keyword evidence="3" id="KW-1185">Reference proteome</keyword>
<protein>
    <submittedName>
        <fullName evidence="2">Transposase</fullName>
    </submittedName>
</protein>
<gene>
    <name evidence="2" type="ORF">LX81_04383</name>
</gene>
<name>A0A2W7MPP3_9RHOB</name>
<reference evidence="2 3" key="1">
    <citation type="submission" date="2018-06" db="EMBL/GenBank/DDBJ databases">
        <title>Genomic Encyclopedia of Archaeal and Bacterial Type Strains, Phase II (KMG-II): from individual species to whole genera.</title>
        <authorList>
            <person name="Goeker M."/>
        </authorList>
    </citation>
    <scope>NUCLEOTIDE SEQUENCE [LARGE SCALE GENOMIC DNA]</scope>
    <source>
        <strain evidence="2 3">DSM 22009</strain>
    </source>
</reference>
<feature type="domain" description="Transposase IS204/IS1001/IS1096/IS1165 DDE" evidence="1">
    <location>
        <begin position="23"/>
        <end position="89"/>
    </location>
</feature>
<dbReference type="Proteomes" id="UP000248916">
    <property type="component" value="Unassembled WGS sequence"/>
</dbReference>
<dbReference type="InterPro" id="IPR002560">
    <property type="entry name" value="Transposase_DDE"/>
</dbReference>
<sequence length="94" mass="10037">ALAATRLLVERVVTMVRNGTAGDLTAWLDEAETSEIASCTRGLAADQAAVVAALTEPWSSGQIEGQIDRLKTLKRQIYGRANIELLKARLVAAS</sequence>
<dbReference type="PANTHER" id="PTHR33498:SF1">
    <property type="entry name" value="TRANSPOSASE FOR INSERTION SEQUENCE ELEMENT IS1557"/>
    <property type="match status" value="1"/>
</dbReference>
<dbReference type="OrthoDB" id="46712at2"/>
<dbReference type="InterPro" id="IPR047951">
    <property type="entry name" value="Transpos_ISL3"/>
</dbReference>